<protein>
    <submittedName>
        <fullName evidence="3">CAAX protease self-immunity</fullName>
    </submittedName>
</protein>
<dbReference type="Proteomes" id="UP000184041">
    <property type="component" value="Unassembled WGS sequence"/>
</dbReference>
<evidence type="ECO:0000313" key="3">
    <source>
        <dbReference type="EMBL" id="SHF28249.1"/>
    </source>
</evidence>
<dbReference type="OrthoDB" id="9805801at2"/>
<accession>A0A1M5ADA4</accession>
<dbReference type="InterPro" id="IPR003675">
    <property type="entry name" value="Rce1/LyrA-like_dom"/>
</dbReference>
<name>A0A1M5ADA4_9BACT</name>
<dbReference type="GO" id="GO:0006508">
    <property type="term" value="P:proteolysis"/>
    <property type="evidence" value="ECO:0007669"/>
    <property type="project" value="UniProtKB-KW"/>
</dbReference>
<reference evidence="3 4" key="1">
    <citation type="submission" date="2016-11" db="EMBL/GenBank/DDBJ databases">
        <authorList>
            <person name="Jaros S."/>
            <person name="Januszkiewicz K."/>
            <person name="Wedrychowicz H."/>
        </authorList>
    </citation>
    <scope>NUCLEOTIDE SEQUENCE [LARGE SCALE GENOMIC DNA]</scope>
    <source>
        <strain evidence="3 4">DSM 21986</strain>
    </source>
</reference>
<dbReference type="AlphaFoldDB" id="A0A1M5ADA4"/>
<sequence>MKNKRPIILITEGILLFLGIPLLFYWQLVPLPKIGALLLVAGYCGYQLWRDAEFGRSLLVGSKNSDTSKHILTRFLLVCGALVALGWIIQPEQFFAFPAERPFLWMVVMVLYPLLSALPQEFIYRTFFFHRYDSLTSLKYSTIILSALAFSFLHIVYDNWWAVGLSFVAGLLFGSTYARTKSLFWVTVEHVIYGWLIFTLGFGTYFYEPF</sequence>
<feature type="domain" description="CAAX prenyl protease 2/Lysostaphin resistance protein A-like" evidence="2">
    <location>
        <begin position="104"/>
        <end position="194"/>
    </location>
</feature>
<dbReference type="EMBL" id="FQUS01000007">
    <property type="protein sequence ID" value="SHF28249.1"/>
    <property type="molecule type" value="Genomic_DNA"/>
</dbReference>
<feature type="transmembrane region" description="Helical" evidence="1">
    <location>
        <begin position="102"/>
        <end position="124"/>
    </location>
</feature>
<feature type="transmembrane region" description="Helical" evidence="1">
    <location>
        <begin position="136"/>
        <end position="154"/>
    </location>
</feature>
<keyword evidence="3" id="KW-0645">Protease</keyword>
<evidence type="ECO:0000256" key="1">
    <source>
        <dbReference type="SAM" id="Phobius"/>
    </source>
</evidence>
<keyword evidence="1" id="KW-1133">Transmembrane helix</keyword>
<gene>
    <name evidence="3" type="ORF">SAMN05443144_10731</name>
</gene>
<feature type="transmembrane region" description="Helical" evidence="1">
    <location>
        <begin position="34"/>
        <end position="50"/>
    </location>
</feature>
<feature type="transmembrane region" description="Helical" evidence="1">
    <location>
        <begin position="190"/>
        <end position="207"/>
    </location>
</feature>
<feature type="transmembrane region" description="Helical" evidence="1">
    <location>
        <begin position="160"/>
        <end position="178"/>
    </location>
</feature>
<dbReference type="RefSeq" id="WP_073061888.1">
    <property type="nucleotide sequence ID" value="NZ_FQUS01000007.1"/>
</dbReference>
<evidence type="ECO:0000259" key="2">
    <source>
        <dbReference type="Pfam" id="PF02517"/>
    </source>
</evidence>
<keyword evidence="3" id="KW-0378">Hydrolase</keyword>
<dbReference type="Pfam" id="PF02517">
    <property type="entry name" value="Rce1-like"/>
    <property type="match status" value="1"/>
</dbReference>
<keyword evidence="1" id="KW-0812">Transmembrane</keyword>
<feature type="transmembrane region" description="Helical" evidence="1">
    <location>
        <begin position="71"/>
        <end position="90"/>
    </location>
</feature>
<organism evidence="3 4">
    <name type="scientific">Fodinibius roseus</name>
    <dbReference type="NCBI Taxonomy" id="1194090"/>
    <lineage>
        <taxon>Bacteria</taxon>
        <taxon>Pseudomonadati</taxon>
        <taxon>Balneolota</taxon>
        <taxon>Balneolia</taxon>
        <taxon>Balneolales</taxon>
        <taxon>Balneolaceae</taxon>
        <taxon>Fodinibius</taxon>
    </lineage>
</organism>
<feature type="transmembrane region" description="Helical" evidence="1">
    <location>
        <begin position="7"/>
        <end position="28"/>
    </location>
</feature>
<dbReference type="GO" id="GO:0004175">
    <property type="term" value="F:endopeptidase activity"/>
    <property type="evidence" value="ECO:0007669"/>
    <property type="project" value="UniProtKB-ARBA"/>
</dbReference>
<dbReference type="STRING" id="1194090.SAMN05443144_10731"/>
<keyword evidence="1" id="KW-0472">Membrane</keyword>
<evidence type="ECO:0000313" key="4">
    <source>
        <dbReference type="Proteomes" id="UP000184041"/>
    </source>
</evidence>
<proteinExistence type="predicted"/>
<keyword evidence="4" id="KW-1185">Reference proteome</keyword>
<dbReference type="GO" id="GO:0080120">
    <property type="term" value="P:CAAX-box protein maturation"/>
    <property type="evidence" value="ECO:0007669"/>
    <property type="project" value="UniProtKB-ARBA"/>
</dbReference>